<gene>
    <name evidence="1" type="ORF">POPTR_003G182801v4</name>
</gene>
<dbReference type="EMBL" id="CM009292">
    <property type="protein sequence ID" value="KAI9398442.1"/>
    <property type="molecule type" value="Genomic_DNA"/>
</dbReference>
<name>A0ACC0TA24_POPTR</name>
<evidence type="ECO:0000313" key="2">
    <source>
        <dbReference type="Proteomes" id="UP000006729"/>
    </source>
</evidence>
<sequence>MSLIQIRICAGPWQVMLKKADGSYSCVAESVTRFTLGESATWEEEDVELETSSDWRS</sequence>
<proteinExistence type="predicted"/>
<reference evidence="1 2" key="1">
    <citation type="journal article" date="2006" name="Science">
        <title>The genome of black cottonwood, Populus trichocarpa (Torr. &amp; Gray).</title>
        <authorList>
            <person name="Tuskan G.A."/>
            <person name="Difazio S."/>
            <person name="Jansson S."/>
            <person name="Bohlmann J."/>
            <person name="Grigoriev I."/>
            <person name="Hellsten U."/>
            <person name="Putnam N."/>
            <person name="Ralph S."/>
            <person name="Rombauts S."/>
            <person name="Salamov A."/>
            <person name="Schein J."/>
            <person name="Sterck L."/>
            <person name="Aerts A."/>
            <person name="Bhalerao R.R."/>
            <person name="Bhalerao R.P."/>
            <person name="Blaudez D."/>
            <person name="Boerjan W."/>
            <person name="Brun A."/>
            <person name="Brunner A."/>
            <person name="Busov V."/>
            <person name="Campbell M."/>
            <person name="Carlson J."/>
            <person name="Chalot M."/>
            <person name="Chapman J."/>
            <person name="Chen G.L."/>
            <person name="Cooper D."/>
            <person name="Coutinho P.M."/>
            <person name="Couturier J."/>
            <person name="Covert S."/>
            <person name="Cronk Q."/>
            <person name="Cunningham R."/>
            <person name="Davis J."/>
            <person name="Degroeve S."/>
            <person name="Dejardin A."/>
            <person name="Depamphilis C."/>
            <person name="Detter J."/>
            <person name="Dirks B."/>
            <person name="Dubchak I."/>
            <person name="Duplessis S."/>
            <person name="Ehlting J."/>
            <person name="Ellis B."/>
            <person name="Gendler K."/>
            <person name="Goodstein D."/>
            <person name="Gribskov M."/>
            <person name="Grimwood J."/>
            <person name="Groover A."/>
            <person name="Gunter L."/>
            <person name="Hamberger B."/>
            <person name="Heinze B."/>
            <person name="Helariutta Y."/>
            <person name="Henrissat B."/>
            <person name="Holligan D."/>
            <person name="Holt R."/>
            <person name="Huang W."/>
            <person name="Islam-Faridi N."/>
            <person name="Jones S."/>
            <person name="Jones-Rhoades M."/>
            <person name="Jorgensen R."/>
            <person name="Joshi C."/>
            <person name="Kangasjarvi J."/>
            <person name="Karlsson J."/>
            <person name="Kelleher C."/>
            <person name="Kirkpatrick R."/>
            <person name="Kirst M."/>
            <person name="Kohler A."/>
            <person name="Kalluri U."/>
            <person name="Larimer F."/>
            <person name="Leebens-Mack J."/>
            <person name="Leple J.C."/>
            <person name="Locascio P."/>
            <person name="Lou Y."/>
            <person name="Lucas S."/>
            <person name="Martin F."/>
            <person name="Montanini B."/>
            <person name="Napoli C."/>
            <person name="Nelson D.R."/>
            <person name="Nelson C."/>
            <person name="Nieminen K."/>
            <person name="Nilsson O."/>
            <person name="Pereda V."/>
            <person name="Peter G."/>
            <person name="Philippe R."/>
            <person name="Pilate G."/>
            <person name="Poliakov A."/>
            <person name="Razumovskaya J."/>
            <person name="Richardson P."/>
            <person name="Rinaldi C."/>
            <person name="Ritland K."/>
            <person name="Rouze P."/>
            <person name="Ryaboy D."/>
            <person name="Schmutz J."/>
            <person name="Schrader J."/>
            <person name="Segerman B."/>
            <person name="Shin H."/>
            <person name="Siddiqui A."/>
            <person name="Sterky F."/>
            <person name="Terry A."/>
            <person name="Tsai C.J."/>
            <person name="Uberbacher E."/>
            <person name="Unneberg P."/>
            <person name="Vahala J."/>
            <person name="Wall K."/>
            <person name="Wessler S."/>
            <person name="Yang G."/>
            <person name="Yin T."/>
            <person name="Douglas C."/>
            <person name="Marra M."/>
            <person name="Sandberg G."/>
            <person name="Van de Peer Y."/>
            <person name="Rokhsar D."/>
        </authorList>
    </citation>
    <scope>NUCLEOTIDE SEQUENCE [LARGE SCALE GENOMIC DNA]</scope>
    <source>
        <strain evidence="2">cv. Nisqually</strain>
    </source>
</reference>
<evidence type="ECO:0000313" key="1">
    <source>
        <dbReference type="EMBL" id="KAI9398442.1"/>
    </source>
</evidence>
<keyword evidence="2" id="KW-1185">Reference proteome</keyword>
<comment type="caution">
    <text evidence="1">The sequence shown here is derived from an EMBL/GenBank/DDBJ whole genome shotgun (WGS) entry which is preliminary data.</text>
</comment>
<dbReference type="Proteomes" id="UP000006729">
    <property type="component" value="Chromosome 3"/>
</dbReference>
<protein>
    <submittedName>
        <fullName evidence="1">Uncharacterized protein</fullName>
    </submittedName>
</protein>
<accession>A0ACC0TA24</accession>
<organism evidence="1 2">
    <name type="scientific">Populus trichocarpa</name>
    <name type="common">Western balsam poplar</name>
    <name type="synonym">Populus balsamifera subsp. trichocarpa</name>
    <dbReference type="NCBI Taxonomy" id="3694"/>
    <lineage>
        <taxon>Eukaryota</taxon>
        <taxon>Viridiplantae</taxon>
        <taxon>Streptophyta</taxon>
        <taxon>Embryophyta</taxon>
        <taxon>Tracheophyta</taxon>
        <taxon>Spermatophyta</taxon>
        <taxon>Magnoliopsida</taxon>
        <taxon>eudicotyledons</taxon>
        <taxon>Gunneridae</taxon>
        <taxon>Pentapetalae</taxon>
        <taxon>rosids</taxon>
        <taxon>fabids</taxon>
        <taxon>Malpighiales</taxon>
        <taxon>Salicaceae</taxon>
        <taxon>Saliceae</taxon>
        <taxon>Populus</taxon>
    </lineage>
</organism>